<sequence>MRVLAIGAHPDDVEGLCGGTLIKCAARGDHVTIMIATNGNVGSPTLGREEIAAIRKKEAEASAALIGADLIWMGYDDEFLFHDHETRLAFINAIRKANPDFMIVHGSNDYHPDHRISGEIAIDCRIPVTVPLIETEYPPMSSIPHVFIMDNVGSIGFDPEVYVDVSDSFELKSQMIKCHKSQDEWLQHMYGDDYVELLSRPSVIRGSAIGVKYAEAFRNLPLYPVMGGSHLLP</sequence>
<dbReference type="Gene3D" id="3.40.50.10320">
    <property type="entry name" value="LmbE-like"/>
    <property type="match status" value="1"/>
</dbReference>
<evidence type="ECO:0000313" key="1">
    <source>
        <dbReference type="EMBL" id="GBG08639.1"/>
    </source>
</evidence>
<keyword evidence="2" id="KW-1185">Reference proteome</keyword>
<dbReference type="RefSeq" id="WP_108993555.1">
    <property type="nucleotide sequence ID" value="NZ_BDQX01000171.1"/>
</dbReference>
<dbReference type="EMBL" id="BDQX01000171">
    <property type="protein sequence ID" value="GBG08639.1"/>
    <property type="molecule type" value="Genomic_DNA"/>
</dbReference>
<accession>A0A2R5ESJ9</accession>
<organism evidence="1 2">
    <name type="scientific">Paenibacillus agaridevorans</name>
    <dbReference type="NCBI Taxonomy" id="171404"/>
    <lineage>
        <taxon>Bacteria</taxon>
        <taxon>Bacillati</taxon>
        <taxon>Bacillota</taxon>
        <taxon>Bacilli</taxon>
        <taxon>Bacillales</taxon>
        <taxon>Paenibacillaceae</taxon>
        <taxon>Paenibacillus</taxon>
    </lineage>
</organism>
<dbReference type="GO" id="GO:0016811">
    <property type="term" value="F:hydrolase activity, acting on carbon-nitrogen (but not peptide) bonds, in linear amides"/>
    <property type="evidence" value="ECO:0007669"/>
    <property type="project" value="TreeGrafter"/>
</dbReference>
<reference evidence="1 2" key="1">
    <citation type="submission" date="2017-08" db="EMBL/GenBank/DDBJ databases">
        <title>Substantial Increase in Enzyme Production by Combined Drug-Resistance Mutations in Paenibacillus agaridevorans.</title>
        <authorList>
            <person name="Tanaka Y."/>
            <person name="Funane K."/>
            <person name="Hosaka T."/>
            <person name="Shiwa Y."/>
            <person name="Fujita N."/>
            <person name="Miyazaki T."/>
            <person name="Yoshikawa H."/>
            <person name="Murakami K."/>
            <person name="Kasahara K."/>
            <person name="Inaoka T."/>
            <person name="Hiraga Y."/>
            <person name="Ochi K."/>
        </authorList>
    </citation>
    <scope>NUCLEOTIDE SEQUENCE [LARGE SCALE GENOMIC DNA]</scope>
    <source>
        <strain evidence="1 2">T-3040</strain>
    </source>
</reference>
<gene>
    <name evidence="1" type="ORF">PAT3040_03227</name>
</gene>
<comment type="caution">
    <text evidence="1">The sequence shown here is derived from an EMBL/GenBank/DDBJ whole genome shotgun (WGS) entry which is preliminary data.</text>
</comment>
<dbReference type="Pfam" id="PF02585">
    <property type="entry name" value="PIG-L"/>
    <property type="match status" value="1"/>
</dbReference>
<name>A0A2R5ESJ9_9BACL</name>
<dbReference type="PANTHER" id="PTHR12993">
    <property type="entry name" value="N-ACETYLGLUCOSAMINYL-PHOSPHATIDYLINOSITOL DE-N-ACETYLASE-RELATED"/>
    <property type="match status" value="1"/>
</dbReference>
<dbReference type="AlphaFoldDB" id="A0A2R5ESJ9"/>
<dbReference type="InterPro" id="IPR024078">
    <property type="entry name" value="LmbE-like_dom_sf"/>
</dbReference>
<dbReference type="PANTHER" id="PTHR12993:SF30">
    <property type="entry name" value="N-ACETYL-ALPHA-D-GLUCOSAMINYL L-MALATE DEACETYLASE 1"/>
    <property type="match status" value="1"/>
</dbReference>
<dbReference type="SUPFAM" id="SSF102588">
    <property type="entry name" value="LmbE-like"/>
    <property type="match status" value="1"/>
</dbReference>
<dbReference type="Proteomes" id="UP000245202">
    <property type="component" value="Unassembled WGS sequence"/>
</dbReference>
<dbReference type="InterPro" id="IPR003737">
    <property type="entry name" value="GlcNAc_PI_deacetylase-related"/>
</dbReference>
<protein>
    <submittedName>
        <fullName evidence="1">GlcNAc-PI de-N-acetylase</fullName>
    </submittedName>
</protein>
<evidence type="ECO:0000313" key="2">
    <source>
        <dbReference type="Proteomes" id="UP000245202"/>
    </source>
</evidence>
<proteinExistence type="predicted"/>